<evidence type="ECO:0000256" key="2">
    <source>
        <dbReference type="ARBA" id="ARBA00022517"/>
    </source>
</evidence>
<dbReference type="Proteomes" id="UP000305067">
    <property type="component" value="Unassembled WGS sequence"/>
</dbReference>
<keyword evidence="20" id="KW-1185">Reference proteome</keyword>
<dbReference type="SUPFAM" id="SSF52540">
    <property type="entry name" value="P-loop containing nucleoside triphosphate hydrolases"/>
    <property type="match status" value="1"/>
</dbReference>
<sequence length="558" mass="62502">MANPATEEKLGESSRVPFSTLELSEQTTEGLKDMGFTTMTPVQEKSIPILLSGKDVLGAARTGSGKTLAFLIPAIELLHRLKFKPMNGTGIVIISPTRELALQIFGVAKDLMAHHSQTMGIIMGGANRRAEAERLVKGVNLLVATPGRLLDHLQNTKGFVFRNLKALVIDEADRILEIGFEEEMKKIISILPNENRQSMLFSATQTTKVADLARVSLRAGPVFIDVDKQEKTSTVTTLSQGYIVCPSDKRFLLLFTFLKKNLKKKVIVFFSSCNSVKYHAELLNYIDVPVMDLHGKQKQQKRTNTFFEFMNAESGILLCTDVAARGLDIPKVDWIIQFDPPDDPRDYIHRVGRTARAGKVGKSLLFLLESELGFLRYLKDAKVPLNEFSFPLERIANVQSQLEKLLQKNYFLHQSAKDGFRSYLQAYASYSLKKIFDVNALDLAKVGKAFGFSVPPRVNVNIGGGQSTSSSTPAGKRKRVVRDEDEEDVQIDAVDTAERGAVASDDEMVDEERQPRNQGRKRGEERRRETLGAKSVKNEVFRKGKEREKMKKMAQWSK</sequence>
<dbReference type="GO" id="GO:0003724">
    <property type="term" value="F:RNA helicase activity"/>
    <property type="evidence" value="ECO:0007669"/>
    <property type="project" value="UniProtKB-EC"/>
</dbReference>
<dbReference type="OrthoDB" id="10259640at2759"/>
<evidence type="ECO:0000259" key="18">
    <source>
        <dbReference type="PROSITE" id="PS51195"/>
    </source>
</evidence>
<dbReference type="EC" id="3.6.4.13" evidence="14"/>
<dbReference type="Pfam" id="PF00270">
    <property type="entry name" value="DEAD"/>
    <property type="match status" value="1"/>
</dbReference>
<dbReference type="Gene3D" id="3.40.50.300">
    <property type="entry name" value="P-loop containing nucleotide triphosphate hydrolases"/>
    <property type="match status" value="2"/>
</dbReference>
<comment type="domain">
    <text evidence="14">The Q motif is unique to and characteristic of the DEAD box family of RNA helicases and controls ATP binding and hydrolysis.</text>
</comment>
<dbReference type="Pfam" id="PF00271">
    <property type="entry name" value="Helicase_C"/>
    <property type="match status" value="1"/>
</dbReference>
<feature type="domain" description="Helicase C-terminal" evidence="17">
    <location>
        <begin position="237"/>
        <end position="406"/>
    </location>
</feature>
<dbReference type="InterPro" id="IPR011545">
    <property type="entry name" value="DEAD/DEAH_box_helicase_dom"/>
</dbReference>
<dbReference type="PROSITE" id="PS51192">
    <property type="entry name" value="HELICASE_ATP_BIND_1"/>
    <property type="match status" value="1"/>
</dbReference>
<dbReference type="FunFam" id="3.40.50.300:FF:000379">
    <property type="entry name" value="RNA helicase"/>
    <property type="match status" value="1"/>
</dbReference>
<evidence type="ECO:0000256" key="13">
    <source>
        <dbReference type="RuleBase" id="RU000492"/>
    </source>
</evidence>
<feature type="compositionally biased region" description="Basic and acidic residues" evidence="15">
    <location>
        <begin position="511"/>
        <end position="551"/>
    </location>
</feature>
<evidence type="ECO:0000313" key="19">
    <source>
        <dbReference type="EMBL" id="TFL06443.1"/>
    </source>
</evidence>
<evidence type="ECO:0000313" key="20">
    <source>
        <dbReference type="Proteomes" id="UP000305067"/>
    </source>
</evidence>
<dbReference type="GO" id="GO:0003723">
    <property type="term" value="F:RNA binding"/>
    <property type="evidence" value="ECO:0007669"/>
    <property type="project" value="UniProtKB-UniRule"/>
</dbReference>
<dbReference type="CDD" id="cd17942">
    <property type="entry name" value="DEADc_DDX18"/>
    <property type="match status" value="1"/>
</dbReference>
<accession>A0A5C3QWP3</accession>
<evidence type="ECO:0000259" key="16">
    <source>
        <dbReference type="PROSITE" id="PS51192"/>
    </source>
</evidence>
<gene>
    <name evidence="19" type="ORF">BDV98DRAFT_647532</name>
</gene>
<protein>
    <recommendedName>
        <fullName evidence="14">ATP-dependent RNA helicase</fullName>
        <ecNumber evidence="14">3.6.4.13</ecNumber>
    </recommendedName>
</protein>
<dbReference type="GO" id="GO:0006364">
    <property type="term" value="P:rRNA processing"/>
    <property type="evidence" value="ECO:0007669"/>
    <property type="project" value="UniProtKB-KW"/>
</dbReference>
<reference evidence="19 20" key="1">
    <citation type="journal article" date="2019" name="Nat. Ecol. Evol.">
        <title>Megaphylogeny resolves global patterns of mushroom evolution.</title>
        <authorList>
            <person name="Varga T."/>
            <person name="Krizsan K."/>
            <person name="Foldi C."/>
            <person name="Dima B."/>
            <person name="Sanchez-Garcia M."/>
            <person name="Sanchez-Ramirez S."/>
            <person name="Szollosi G.J."/>
            <person name="Szarkandi J.G."/>
            <person name="Papp V."/>
            <person name="Albert L."/>
            <person name="Andreopoulos W."/>
            <person name="Angelini C."/>
            <person name="Antonin V."/>
            <person name="Barry K.W."/>
            <person name="Bougher N.L."/>
            <person name="Buchanan P."/>
            <person name="Buyck B."/>
            <person name="Bense V."/>
            <person name="Catcheside P."/>
            <person name="Chovatia M."/>
            <person name="Cooper J."/>
            <person name="Damon W."/>
            <person name="Desjardin D."/>
            <person name="Finy P."/>
            <person name="Geml J."/>
            <person name="Haridas S."/>
            <person name="Hughes K."/>
            <person name="Justo A."/>
            <person name="Karasinski D."/>
            <person name="Kautmanova I."/>
            <person name="Kiss B."/>
            <person name="Kocsube S."/>
            <person name="Kotiranta H."/>
            <person name="LaButti K.M."/>
            <person name="Lechner B.E."/>
            <person name="Liimatainen K."/>
            <person name="Lipzen A."/>
            <person name="Lukacs Z."/>
            <person name="Mihaltcheva S."/>
            <person name="Morgado L.N."/>
            <person name="Niskanen T."/>
            <person name="Noordeloos M.E."/>
            <person name="Ohm R.A."/>
            <person name="Ortiz-Santana B."/>
            <person name="Ovrebo C."/>
            <person name="Racz N."/>
            <person name="Riley R."/>
            <person name="Savchenko A."/>
            <person name="Shiryaev A."/>
            <person name="Soop K."/>
            <person name="Spirin V."/>
            <person name="Szebenyi C."/>
            <person name="Tomsovsky M."/>
            <person name="Tulloss R.E."/>
            <person name="Uehling J."/>
            <person name="Grigoriev I.V."/>
            <person name="Vagvolgyi C."/>
            <person name="Papp T."/>
            <person name="Martin F.M."/>
            <person name="Miettinen O."/>
            <person name="Hibbett D.S."/>
            <person name="Nagy L.G."/>
        </authorList>
    </citation>
    <scope>NUCLEOTIDE SEQUENCE [LARGE SCALE GENOMIC DNA]</scope>
    <source>
        <strain evidence="19 20">CBS 309.79</strain>
    </source>
</reference>
<feature type="domain" description="Helicase ATP-binding" evidence="16">
    <location>
        <begin position="47"/>
        <end position="223"/>
    </location>
</feature>
<keyword evidence="4 13" id="KW-0547">Nucleotide-binding</keyword>
<evidence type="ECO:0000256" key="11">
    <source>
        <dbReference type="ARBA" id="ARBA00047984"/>
    </source>
</evidence>
<dbReference type="CDD" id="cd18787">
    <property type="entry name" value="SF2_C_DEAD"/>
    <property type="match status" value="1"/>
</dbReference>
<comment type="function">
    <text evidence="14">RNA helicase.</text>
</comment>
<dbReference type="InterPro" id="IPR000629">
    <property type="entry name" value="RNA-helicase_DEAD-box_CS"/>
</dbReference>
<evidence type="ECO:0000256" key="4">
    <source>
        <dbReference type="ARBA" id="ARBA00022741"/>
    </source>
</evidence>
<evidence type="ECO:0000256" key="14">
    <source>
        <dbReference type="RuleBase" id="RU365068"/>
    </source>
</evidence>
<dbReference type="GO" id="GO:0016887">
    <property type="term" value="F:ATP hydrolysis activity"/>
    <property type="evidence" value="ECO:0007669"/>
    <property type="project" value="RHEA"/>
</dbReference>
<dbReference type="InterPro" id="IPR001650">
    <property type="entry name" value="Helicase_C-like"/>
</dbReference>
<dbReference type="Pfam" id="PF13959">
    <property type="entry name" value="CTE_SPB4"/>
    <property type="match status" value="1"/>
</dbReference>
<name>A0A5C3QWP3_9AGAR</name>
<dbReference type="InterPro" id="IPR014014">
    <property type="entry name" value="RNA_helicase_DEAD_Q_motif"/>
</dbReference>
<evidence type="ECO:0000256" key="3">
    <source>
        <dbReference type="ARBA" id="ARBA00022552"/>
    </source>
</evidence>
<feature type="short sequence motif" description="Q motif" evidence="12">
    <location>
        <begin position="16"/>
        <end position="44"/>
    </location>
</feature>
<evidence type="ECO:0000256" key="1">
    <source>
        <dbReference type="ARBA" id="ARBA00004604"/>
    </source>
</evidence>
<keyword evidence="6 13" id="KW-0347">Helicase</keyword>
<feature type="region of interest" description="Disordered" evidence="15">
    <location>
        <begin position="461"/>
        <end position="558"/>
    </location>
</feature>
<evidence type="ECO:0000256" key="5">
    <source>
        <dbReference type="ARBA" id="ARBA00022801"/>
    </source>
</evidence>
<comment type="similarity">
    <text evidence="10">Belongs to the DEAD box helicase family. DDX18/HAS1 subfamily.</text>
</comment>
<keyword evidence="5 13" id="KW-0378">Hydrolase</keyword>
<dbReference type="SMART" id="SM00487">
    <property type="entry name" value="DEXDc"/>
    <property type="match status" value="1"/>
</dbReference>
<dbReference type="InterPro" id="IPR027417">
    <property type="entry name" value="P-loop_NTPase"/>
</dbReference>
<keyword evidence="3" id="KW-0698">rRNA processing</keyword>
<organism evidence="19 20">
    <name type="scientific">Pterulicium gracile</name>
    <dbReference type="NCBI Taxonomy" id="1884261"/>
    <lineage>
        <taxon>Eukaryota</taxon>
        <taxon>Fungi</taxon>
        <taxon>Dikarya</taxon>
        <taxon>Basidiomycota</taxon>
        <taxon>Agaricomycotina</taxon>
        <taxon>Agaricomycetes</taxon>
        <taxon>Agaricomycetidae</taxon>
        <taxon>Agaricales</taxon>
        <taxon>Pleurotineae</taxon>
        <taxon>Pterulaceae</taxon>
        <taxon>Pterulicium</taxon>
    </lineage>
</organism>
<dbReference type="PROSITE" id="PS51194">
    <property type="entry name" value="HELICASE_CTER"/>
    <property type="match status" value="1"/>
</dbReference>
<evidence type="ECO:0000256" key="9">
    <source>
        <dbReference type="ARBA" id="ARBA00024310"/>
    </source>
</evidence>
<dbReference type="EMBL" id="ML178815">
    <property type="protein sequence ID" value="TFL06443.1"/>
    <property type="molecule type" value="Genomic_DNA"/>
</dbReference>
<dbReference type="PROSITE" id="PS00039">
    <property type="entry name" value="DEAD_ATP_HELICASE"/>
    <property type="match status" value="1"/>
</dbReference>
<dbReference type="PROSITE" id="PS51195">
    <property type="entry name" value="Q_MOTIF"/>
    <property type="match status" value="1"/>
</dbReference>
<dbReference type="InterPro" id="IPR014001">
    <property type="entry name" value="Helicase_ATP-bd"/>
</dbReference>
<comment type="subcellular location">
    <subcellularLocation>
        <location evidence="1">Nucleus</location>
        <location evidence="1">Nucleolus</location>
    </subcellularLocation>
</comment>
<comment type="function">
    <text evidence="9">ATP-dependent RNA helicase involved in 40S ribosomal subunit biogenesis. Required for the processing and cleavage of 35S pre-rRNA at sites A0, A1, and A2, leading to mature 18S rRNA.</text>
</comment>
<comment type="catalytic activity">
    <reaction evidence="11 14">
        <text>ATP + H2O = ADP + phosphate + H(+)</text>
        <dbReference type="Rhea" id="RHEA:13065"/>
        <dbReference type="ChEBI" id="CHEBI:15377"/>
        <dbReference type="ChEBI" id="CHEBI:15378"/>
        <dbReference type="ChEBI" id="CHEBI:30616"/>
        <dbReference type="ChEBI" id="CHEBI:43474"/>
        <dbReference type="ChEBI" id="CHEBI:456216"/>
        <dbReference type="EC" id="3.6.4.13"/>
    </reaction>
</comment>
<dbReference type="SMART" id="SM00490">
    <property type="entry name" value="HELICc"/>
    <property type="match status" value="1"/>
</dbReference>
<keyword evidence="2" id="KW-0690">Ribosome biogenesis</keyword>
<proteinExistence type="inferred from homology"/>
<evidence type="ECO:0000256" key="7">
    <source>
        <dbReference type="ARBA" id="ARBA00022840"/>
    </source>
</evidence>
<feature type="domain" description="DEAD-box RNA helicase Q" evidence="18">
    <location>
        <begin position="16"/>
        <end position="44"/>
    </location>
</feature>
<dbReference type="AlphaFoldDB" id="A0A5C3QWP3"/>
<dbReference type="SMART" id="SM01178">
    <property type="entry name" value="DUF4217"/>
    <property type="match status" value="1"/>
</dbReference>
<evidence type="ECO:0000256" key="10">
    <source>
        <dbReference type="ARBA" id="ARBA00024357"/>
    </source>
</evidence>
<dbReference type="GO" id="GO:0005524">
    <property type="term" value="F:ATP binding"/>
    <property type="evidence" value="ECO:0007669"/>
    <property type="project" value="UniProtKB-UniRule"/>
</dbReference>
<evidence type="ECO:0000256" key="15">
    <source>
        <dbReference type="SAM" id="MobiDB-lite"/>
    </source>
</evidence>
<evidence type="ECO:0000256" key="12">
    <source>
        <dbReference type="PROSITE-ProRule" id="PRU00552"/>
    </source>
</evidence>
<evidence type="ECO:0000259" key="17">
    <source>
        <dbReference type="PROSITE" id="PS51194"/>
    </source>
</evidence>
<dbReference type="GO" id="GO:0005730">
    <property type="term" value="C:nucleolus"/>
    <property type="evidence" value="ECO:0007669"/>
    <property type="project" value="UniProtKB-SubCell"/>
</dbReference>
<keyword evidence="8 14" id="KW-0694">RNA-binding</keyword>
<keyword evidence="7 13" id="KW-0067">ATP-binding</keyword>
<dbReference type="InterPro" id="IPR025313">
    <property type="entry name" value="SPB4-like_CTE"/>
</dbReference>
<dbReference type="InterPro" id="IPR044773">
    <property type="entry name" value="DDX18/Has1_DEADc"/>
</dbReference>
<dbReference type="STRING" id="1884261.A0A5C3QWP3"/>
<dbReference type="PANTHER" id="PTHR24031">
    <property type="entry name" value="RNA HELICASE"/>
    <property type="match status" value="1"/>
</dbReference>
<evidence type="ECO:0000256" key="6">
    <source>
        <dbReference type="ARBA" id="ARBA00022806"/>
    </source>
</evidence>
<evidence type="ECO:0000256" key="8">
    <source>
        <dbReference type="ARBA" id="ARBA00022884"/>
    </source>
</evidence>